<protein>
    <submittedName>
        <fullName evidence="2">Uncharacterized protein</fullName>
    </submittedName>
</protein>
<gene>
    <name evidence="2" type="ORF">SNE40_022716</name>
</gene>
<evidence type="ECO:0000256" key="1">
    <source>
        <dbReference type="SAM" id="MobiDB-lite"/>
    </source>
</evidence>
<evidence type="ECO:0000313" key="3">
    <source>
        <dbReference type="Proteomes" id="UP001347796"/>
    </source>
</evidence>
<dbReference type="Proteomes" id="UP001347796">
    <property type="component" value="Unassembled WGS sequence"/>
</dbReference>
<dbReference type="EMBL" id="JAZGQO010000021">
    <property type="protein sequence ID" value="KAK6165900.1"/>
    <property type="molecule type" value="Genomic_DNA"/>
</dbReference>
<accession>A0AAN8IVB5</accession>
<proteinExistence type="predicted"/>
<name>A0AAN8IVB5_PATCE</name>
<feature type="compositionally biased region" description="Polar residues" evidence="1">
    <location>
        <begin position="45"/>
        <end position="58"/>
    </location>
</feature>
<reference evidence="2 3" key="1">
    <citation type="submission" date="2024-01" db="EMBL/GenBank/DDBJ databases">
        <title>The genome of the rayed Mediterranean limpet Patella caerulea (Linnaeus, 1758).</title>
        <authorList>
            <person name="Anh-Thu Weber A."/>
            <person name="Halstead-Nussloch G."/>
        </authorList>
    </citation>
    <scope>NUCLEOTIDE SEQUENCE [LARGE SCALE GENOMIC DNA]</scope>
    <source>
        <strain evidence="2">AATW-2023a</strain>
        <tissue evidence="2">Whole specimen</tissue>
    </source>
</reference>
<sequence length="237" mass="26216">MRTLPKTTKGSSVIRRDGSVVIMKAGKIVSVREAKNFTHGLPTMGRNTNGSPRFTNGNYKRDLHDEEYSNGFEMKNVLPATYPLSTIYSDSHIQLSESDGDQSSQEVPSSEVPDIIFDFEELDTELGASDIMTEEDNNILSKMPLTPHTKCELTKSAMCLKTESECANKTIPEKVSQKLKAASVSSLTRLRNLEISSIFGKSGSDKKLNLYGSPLLLRRLENRKSSLPLLGNHASEM</sequence>
<dbReference type="AlphaFoldDB" id="A0AAN8IVB5"/>
<evidence type="ECO:0000313" key="2">
    <source>
        <dbReference type="EMBL" id="KAK6165900.1"/>
    </source>
</evidence>
<comment type="caution">
    <text evidence="2">The sequence shown here is derived from an EMBL/GenBank/DDBJ whole genome shotgun (WGS) entry which is preliminary data.</text>
</comment>
<keyword evidence="3" id="KW-1185">Reference proteome</keyword>
<organism evidence="2 3">
    <name type="scientific">Patella caerulea</name>
    <name type="common">Rayed Mediterranean limpet</name>
    <dbReference type="NCBI Taxonomy" id="87958"/>
    <lineage>
        <taxon>Eukaryota</taxon>
        <taxon>Metazoa</taxon>
        <taxon>Spiralia</taxon>
        <taxon>Lophotrochozoa</taxon>
        <taxon>Mollusca</taxon>
        <taxon>Gastropoda</taxon>
        <taxon>Patellogastropoda</taxon>
        <taxon>Patelloidea</taxon>
        <taxon>Patellidae</taxon>
        <taxon>Patella</taxon>
    </lineage>
</organism>
<feature type="region of interest" description="Disordered" evidence="1">
    <location>
        <begin position="40"/>
        <end position="61"/>
    </location>
</feature>